<keyword evidence="1" id="KW-0694">RNA-binding</keyword>
<dbReference type="InterPro" id="IPR012677">
    <property type="entry name" value="Nucleotide-bd_a/b_plait_sf"/>
</dbReference>
<dbReference type="Gene3D" id="3.30.70.330">
    <property type="match status" value="1"/>
</dbReference>
<proteinExistence type="predicted"/>
<dbReference type="STRING" id="303698.A0A1V6T5P0"/>
<dbReference type="PANTHER" id="PTHR23189">
    <property type="entry name" value="RNA RECOGNITION MOTIF-CONTAINING"/>
    <property type="match status" value="1"/>
</dbReference>
<dbReference type="Pfam" id="PF04059">
    <property type="entry name" value="RRM_2"/>
    <property type="match status" value="1"/>
</dbReference>
<feature type="region of interest" description="Disordered" evidence="2">
    <location>
        <begin position="1"/>
        <end position="49"/>
    </location>
</feature>
<dbReference type="Proteomes" id="UP000191285">
    <property type="component" value="Unassembled WGS sequence"/>
</dbReference>
<dbReference type="InterPro" id="IPR035979">
    <property type="entry name" value="RBD_domain_sf"/>
</dbReference>
<evidence type="ECO:0000313" key="4">
    <source>
        <dbReference type="EMBL" id="OQE21239.1"/>
    </source>
</evidence>
<reference evidence="5" key="1">
    <citation type="journal article" date="2017" name="Nat. Microbiol.">
        <title>Global analysis of biosynthetic gene clusters reveals vast potential of secondary metabolite production in Penicillium species.</title>
        <authorList>
            <person name="Nielsen J.C."/>
            <person name="Grijseels S."/>
            <person name="Prigent S."/>
            <person name="Ji B."/>
            <person name="Dainat J."/>
            <person name="Nielsen K.F."/>
            <person name="Frisvad J.C."/>
            <person name="Workman M."/>
            <person name="Nielsen J."/>
        </authorList>
    </citation>
    <scope>NUCLEOTIDE SEQUENCE [LARGE SCALE GENOMIC DNA]</scope>
    <source>
        <strain evidence="5">IBT 24891</strain>
    </source>
</reference>
<gene>
    <name evidence="4" type="ORF">PENSTE_c012G09024</name>
</gene>
<sequence>MASLQPSQESPPGGAKLQTTPDSQLASFTFPSQQQAGSPLAGRSRDREAISTDPFLGSSFRWADRSCPQAQRSLTTSSAQPLSVYPDLGTVNVNSLIPNTPVEPYIHSPYRLRPQAPTYVTAANRLQASNLSAAGVPGPKITGPTSNPRESKPQIETPCPGIPINIWSNEEDHSDKRRFVIQHVDTDTEGVEIVGFFQGFTSINGPFWTMMNTIGRFYVSFSDSREVNVAIKRIARDHPEWEVFSMTSEDFTRDTRMITPLPPSFDDTVVATVYCGSFSSFRPENVASNLRSYMEMVGQVHSIQELQFGTPSDGGRLTTHELKVKYYDSRHAANAVKALNAIRTADFVLEVMPMHREMPSPQKCHWTCVAKSRRSSLVDPPATPARRSYMSPSDQEGSPVPDEHKHTRNMMDLSKIYYGQDLRTTVMLRNIPNQMTWHHLKDILDLHNACNYDFVYLRMDFDQNQSVGYAFVNFCTPHDIMVFHETRDGQVWPGFESMTDKLAEMSYATVQGKDALVEKFRNSPVMLNHHDNRPKLFHTSGPRAGRLASFLPVNNFFILAKGVDRSKRSGLYRGPPSSSSRANLAASSATTPRPQKQSESVEPCVFPAGYEPSLSSPSRSQRHRIDFSNQTVPVSTLPLTQPNLSNLRNATMRTLPRPGTQGFGSGISHLWNTDPRAPHTE</sequence>
<name>A0A1V6T5P0_9EURO</name>
<feature type="domain" description="Mei2-like C-terminal RNA recognition motif" evidence="3">
    <location>
        <begin position="423"/>
        <end position="521"/>
    </location>
</feature>
<feature type="compositionally biased region" description="Low complexity" evidence="2">
    <location>
        <begin position="577"/>
        <end position="589"/>
    </location>
</feature>
<keyword evidence="5" id="KW-1185">Reference proteome</keyword>
<evidence type="ECO:0000256" key="2">
    <source>
        <dbReference type="SAM" id="MobiDB-lite"/>
    </source>
</evidence>
<feature type="region of interest" description="Disordered" evidence="2">
    <location>
        <begin position="568"/>
        <end position="622"/>
    </location>
</feature>
<dbReference type="GO" id="GO:0003723">
    <property type="term" value="F:RNA binding"/>
    <property type="evidence" value="ECO:0007669"/>
    <property type="project" value="UniProtKB-KW"/>
</dbReference>
<dbReference type="OrthoDB" id="417481at2759"/>
<protein>
    <recommendedName>
        <fullName evidence="3">Mei2-like C-terminal RNA recognition motif domain-containing protein</fullName>
    </recommendedName>
</protein>
<dbReference type="AlphaFoldDB" id="A0A1V6T5P0"/>
<feature type="compositionally biased region" description="Polar residues" evidence="2">
    <location>
        <begin position="1"/>
        <end position="10"/>
    </location>
</feature>
<dbReference type="InterPro" id="IPR007201">
    <property type="entry name" value="Mei2-like_Rrm_C"/>
</dbReference>
<feature type="compositionally biased region" description="Polar residues" evidence="2">
    <location>
        <begin position="590"/>
        <end position="600"/>
    </location>
</feature>
<feature type="compositionally biased region" description="Polar residues" evidence="2">
    <location>
        <begin position="17"/>
        <end position="37"/>
    </location>
</feature>
<feature type="region of interest" description="Disordered" evidence="2">
    <location>
        <begin position="132"/>
        <end position="161"/>
    </location>
</feature>
<organism evidence="4 5">
    <name type="scientific">Penicillium steckii</name>
    <dbReference type="NCBI Taxonomy" id="303698"/>
    <lineage>
        <taxon>Eukaryota</taxon>
        <taxon>Fungi</taxon>
        <taxon>Dikarya</taxon>
        <taxon>Ascomycota</taxon>
        <taxon>Pezizomycotina</taxon>
        <taxon>Eurotiomycetes</taxon>
        <taxon>Eurotiomycetidae</taxon>
        <taxon>Eurotiales</taxon>
        <taxon>Aspergillaceae</taxon>
        <taxon>Penicillium</taxon>
    </lineage>
</organism>
<evidence type="ECO:0000256" key="1">
    <source>
        <dbReference type="ARBA" id="ARBA00022884"/>
    </source>
</evidence>
<dbReference type="SUPFAM" id="SSF54928">
    <property type="entry name" value="RNA-binding domain, RBD"/>
    <property type="match status" value="1"/>
</dbReference>
<feature type="region of interest" description="Disordered" evidence="2">
    <location>
        <begin position="657"/>
        <end position="681"/>
    </location>
</feature>
<evidence type="ECO:0000313" key="5">
    <source>
        <dbReference type="Proteomes" id="UP000191285"/>
    </source>
</evidence>
<evidence type="ECO:0000259" key="3">
    <source>
        <dbReference type="Pfam" id="PF04059"/>
    </source>
</evidence>
<dbReference type="EMBL" id="MLKD01000012">
    <property type="protein sequence ID" value="OQE21239.1"/>
    <property type="molecule type" value="Genomic_DNA"/>
</dbReference>
<accession>A0A1V6T5P0</accession>
<feature type="region of interest" description="Disordered" evidence="2">
    <location>
        <begin position="376"/>
        <end position="406"/>
    </location>
</feature>
<comment type="caution">
    <text evidence="4">The sequence shown here is derived from an EMBL/GenBank/DDBJ whole genome shotgun (WGS) entry which is preliminary data.</text>
</comment>